<evidence type="ECO:0000313" key="5">
    <source>
        <dbReference type="Proteomes" id="UP000198534"/>
    </source>
</evidence>
<dbReference type="InterPro" id="IPR025194">
    <property type="entry name" value="RodZ-like_C"/>
</dbReference>
<evidence type="ECO:0000256" key="1">
    <source>
        <dbReference type="SAM" id="MobiDB-lite"/>
    </source>
</evidence>
<feature type="domain" description="Cytoskeleton protein RodZ-like C-terminal" evidence="3">
    <location>
        <begin position="237"/>
        <end position="287"/>
    </location>
</feature>
<dbReference type="Proteomes" id="UP000198534">
    <property type="component" value="Unassembled WGS sequence"/>
</dbReference>
<protein>
    <submittedName>
        <fullName evidence="4">Protein RodZ, contains Xre-like HTH and DUF4115 domains</fullName>
    </submittedName>
</protein>
<keyword evidence="2" id="KW-1133">Transmembrane helix</keyword>
<keyword evidence="5" id="KW-1185">Reference proteome</keyword>
<dbReference type="CDD" id="cd00093">
    <property type="entry name" value="HTH_XRE"/>
    <property type="match status" value="1"/>
</dbReference>
<feature type="region of interest" description="Disordered" evidence="1">
    <location>
        <begin position="165"/>
        <end position="192"/>
    </location>
</feature>
<evidence type="ECO:0000313" key="4">
    <source>
        <dbReference type="EMBL" id="SDX15041.1"/>
    </source>
</evidence>
<dbReference type="GO" id="GO:0003677">
    <property type="term" value="F:DNA binding"/>
    <property type="evidence" value="ECO:0007669"/>
    <property type="project" value="InterPro"/>
</dbReference>
<feature type="compositionally biased region" description="Polar residues" evidence="1">
    <location>
        <begin position="77"/>
        <end position="99"/>
    </location>
</feature>
<dbReference type="PANTHER" id="PTHR34475:SF1">
    <property type="entry name" value="CYTOSKELETON PROTEIN RODZ"/>
    <property type="match status" value="1"/>
</dbReference>
<dbReference type="InterPro" id="IPR010982">
    <property type="entry name" value="Lambda_DNA-bd_dom_sf"/>
</dbReference>
<dbReference type="RefSeq" id="WP_177168017.1">
    <property type="nucleotide sequence ID" value="NZ_FNNQ01000011.1"/>
</dbReference>
<reference evidence="4 5" key="1">
    <citation type="submission" date="2016-10" db="EMBL/GenBank/DDBJ databases">
        <authorList>
            <person name="de Groot N.N."/>
        </authorList>
    </citation>
    <scope>NUCLEOTIDE SEQUENCE [LARGE SCALE GENOMIC DNA]</scope>
    <source>
        <strain evidence="4 5">DSM 45610</strain>
    </source>
</reference>
<keyword evidence="2" id="KW-0472">Membrane</keyword>
<dbReference type="Pfam" id="PF13464">
    <property type="entry name" value="RodZ_C"/>
    <property type="match status" value="1"/>
</dbReference>
<feature type="compositionally biased region" description="Low complexity" evidence="1">
    <location>
        <begin position="176"/>
        <end position="186"/>
    </location>
</feature>
<dbReference type="EMBL" id="FNNQ01000011">
    <property type="protein sequence ID" value="SDX15041.1"/>
    <property type="molecule type" value="Genomic_DNA"/>
</dbReference>
<evidence type="ECO:0000259" key="3">
    <source>
        <dbReference type="Pfam" id="PF13464"/>
    </source>
</evidence>
<feature type="region of interest" description="Disordered" evidence="1">
    <location>
        <begin position="74"/>
        <end position="131"/>
    </location>
</feature>
<feature type="compositionally biased region" description="Basic and acidic residues" evidence="1">
    <location>
        <begin position="166"/>
        <end position="175"/>
    </location>
</feature>
<evidence type="ECO:0000256" key="2">
    <source>
        <dbReference type="SAM" id="Phobius"/>
    </source>
</evidence>
<proteinExistence type="predicted"/>
<dbReference type="STRING" id="1048340.SAMN05444487_1118"/>
<keyword evidence="2" id="KW-0812">Transmembrane</keyword>
<accession>A0A1H2ZCC5</accession>
<dbReference type="PANTHER" id="PTHR34475">
    <property type="match status" value="1"/>
</dbReference>
<dbReference type="InterPro" id="IPR050400">
    <property type="entry name" value="Bact_Cytoskel_RodZ"/>
</dbReference>
<sequence>MPMPTDQLRLRREQVGLTLEDIQQRTRIRVDYLQAIEKGDFSVLPGKFAVRRTVEVYSKELGVDPVPLLKHLDKGEPTTTSSSSALVPVSNAISESSLPKRSRKAGVSNGEEKNLSENIGRGRSSRSTGRRGGKRKISFILIALISLVVIVPGIVFLVSVSGDKATTSREKKPSKDTTTTSQSKSSPIRGDSSVVKLVKPSETYKYGDLFAVSKADQVNVVLKAKKETTFTYRQGGPTKKVVEKGKIKAGEKKSFQHKEWVSLKVGTPASVQLMVNGHLIDTTSDSKDHSYQFQRKS</sequence>
<dbReference type="AlphaFoldDB" id="A0A1H2ZCC5"/>
<dbReference type="InterPro" id="IPR001387">
    <property type="entry name" value="Cro/C1-type_HTH"/>
</dbReference>
<gene>
    <name evidence="4" type="ORF">SAMN05444487_1118</name>
</gene>
<dbReference type="Gene3D" id="1.10.260.40">
    <property type="entry name" value="lambda repressor-like DNA-binding domains"/>
    <property type="match status" value="1"/>
</dbReference>
<organism evidence="4 5">
    <name type="scientific">Marininema mesophilum</name>
    <dbReference type="NCBI Taxonomy" id="1048340"/>
    <lineage>
        <taxon>Bacteria</taxon>
        <taxon>Bacillati</taxon>
        <taxon>Bacillota</taxon>
        <taxon>Bacilli</taxon>
        <taxon>Bacillales</taxon>
        <taxon>Thermoactinomycetaceae</taxon>
        <taxon>Marininema</taxon>
    </lineage>
</organism>
<feature type="transmembrane region" description="Helical" evidence="2">
    <location>
        <begin position="139"/>
        <end position="160"/>
    </location>
</feature>
<dbReference type="Pfam" id="PF13413">
    <property type="entry name" value="HTH_25"/>
    <property type="match status" value="1"/>
</dbReference>
<dbReference type="SUPFAM" id="SSF47413">
    <property type="entry name" value="lambda repressor-like DNA-binding domains"/>
    <property type="match status" value="1"/>
</dbReference>
<name>A0A1H2ZCC5_9BACL</name>